<dbReference type="Proteomes" id="UP000019335">
    <property type="component" value="Unassembled WGS sequence"/>
</dbReference>
<reference evidence="1 2" key="1">
    <citation type="journal article" date="2014" name="Mol. Plant">
        <title>Chromosome Scale Genome Assembly and Transcriptome Profiling of Nannochloropsis gaditana in Nitrogen Depletion.</title>
        <authorList>
            <person name="Corteggiani Carpinelli E."/>
            <person name="Telatin A."/>
            <person name="Vitulo N."/>
            <person name="Forcato C."/>
            <person name="D'Angelo M."/>
            <person name="Schiavon R."/>
            <person name="Vezzi A."/>
            <person name="Giacometti G.M."/>
            <person name="Morosinotto T."/>
            <person name="Valle G."/>
        </authorList>
    </citation>
    <scope>NUCLEOTIDE SEQUENCE [LARGE SCALE GENOMIC DNA]</scope>
    <source>
        <strain evidence="1 2">B-31</strain>
    </source>
</reference>
<evidence type="ECO:0000313" key="2">
    <source>
        <dbReference type="Proteomes" id="UP000019335"/>
    </source>
</evidence>
<keyword evidence="2" id="KW-1185">Reference proteome</keyword>
<organism evidence="1 2">
    <name type="scientific">Nannochloropsis gaditana</name>
    <dbReference type="NCBI Taxonomy" id="72520"/>
    <lineage>
        <taxon>Eukaryota</taxon>
        <taxon>Sar</taxon>
        <taxon>Stramenopiles</taxon>
        <taxon>Ochrophyta</taxon>
        <taxon>Eustigmatophyceae</taxon>
        <taxon>Eustigmatales</taxon>
        <taxon>Monodopsidaceae</taxon>
        <taxon>Nannochloropsis</taxon>
    </lineage>
</organism>
<protein>
    <submittedName>
        <fullName evidence="1">Uncharacterized protein</fullName>
    </submittedName>
</protein>
<gene>
    <name evidence="1" type="ORF">Naga_100052g9</name>
</gene>
<dbReference type="AlphaFoldDB" id="W7TMW1"/>
<proteinExistence type="predicted"/>
<dbReference type="OrthoDB" id="10280431at2759"/>
<name>W7TMW1_9STRA</name>
<accession>W7TMW1</accession>
<evidence type="ECO:0000313" key="1">
    <source>
        <dbReference type="EMBL" id="EWM22039.1"/>
    </source>
</evidence>
<comment type="caution">
    <text evidence="1">The sequence shown here is derived from an EMBL/GenBank/DDBJ whole genome shotgun (WGS) entry which is preliminary data.</text>
</comment>
<sequence length="398" mass="44683">MVRRLLPAIAVSTSTAKTSLRSGRVSSFSVRSTSILCSLQGGMMLRRISSCENLRRRRLAPGRSFLSSEQQIRDFHVPLPWDKRREAREKAELDCITKAEGVMKALDGSLVLPPDSSFYKWLEHNGKDVEGAMPKKEEFQKWLSAAESELNTQTKAQVGIFSGGEWWRAGHDDHLQAIRSLHSLQLQHLCAELKKSKAVFTPHIPGDYLGKGTMAKVVAVLQAHLDGDLETRLKAAWMLQDDSTESKGWLSEQGMEDAVHTVLNPVIATAATLYPSLPGVNKAQKKAFVKFIKSYTRDHTDLPSKLRCVFHWTEPPLESLPTKPPAVPVPKVIDLPGYLKTQEENFPDMHQVGKGSMELYRRVREAYYHQKKEDRDTFRTGAVYLIALGFADVYVSGL</sequence>
<dbReference type="EMBL" id="AZIL01002282">
    <property type="protein sequence ID" value="EWM22039.1"/>
    <property type="molecule type" value="Genomic_DNA"/>
</dbReference>